<organism evidence="1 2">
    <name type="scientific">Diphasiastrum complanatum</name>
    <name type="common">Issler's clubmoss</name>
    <name type="synonym">Lycopodium complanatum</name>
    <dbReference type="NCBI Taxonomy" id="34168"/>
    <lineage>
        <taxon>Eukaryota</taxon>
        <taxon>Viridiplantae</taxon>
        <taxon>Streptophyta</taxon>
        <taxon>Embryophyta</taxon>
        <taxon>Tracheophyta</taxon>
        <taxon>Lycopodiopsida</taxon>
        <taxon>Lycopodiales</taxon>
        <taxon>Lycopodiaceae</taxon>
        <taxon>Lycopodioideae</taxon>
        <taxon>Diphasiastrum</taxon>
    </lineage>
</organism>
<keyword evidence="2" id="KW-1185">Reference proteome</keyword>
<accession>A0ACC2ASC9</accession>
<name>A0ACC2ASC9_DIPCM</name>
<protein>
    <submittedName>
        <fullName evidence="1">Uncharacterized protein</fullName>
    </submittedName>
</protein>
<reference evidence="2" key="1">
    <citation type="journal article" date="2024" name="Proc. Natl. Acad. Sci. U.S.A.">
        <title>Extraordinary preservation of gene collinearity over three hundred million years revealed in homosporous lycophytes.</title>
        <authorList>
            <person name="Li C."/>
            <person name="Wickell D."/>
            <person name="Kuo L.Y."/>
            <person name="Chen X."/>
            <person name="Nie B."/>
            <person name="Liao X."/>
            <person name="Peng D."/>
            <person name="Ji J."/>
            <person name="Jenkins J."/>
            <person name="Williams M."/>
            <person name="Shu S."/>
            <person name="Plott C."/>
            <person name="Barry K."/>
            <person name="Rajasekar S."/>
            <person name="Grimwood J."/>
            <person name="Han X."/>
            <person name="Sun S."/>
            <person name="Hou Z."/>
            <person name="He W."/>
            <person name="Dai G."/>
            <person name="Sun C."/>
            <person name="Schmutz J."/>
            <person name="Leebens-Mack J.H."/>
            <person name="Li F.W."/>
            <person name="Wang L."/>
        </authorList>
    </citation>
    <scope>NUCLEOTIDE SEQUENCE [LARGE SCALE GENOMIC DNA]</scope>
    <source>
        <strain evidence="2">cv. PW_Plant_1</strain>
    </source>
</reference>
<dbReference type="Proteomes" id="UP001162992">
    <property type="component" value="Chromosome 19"/>
</dbReference>
<comment type="caution">
    <text evidence="1">The sequence shown here is derived from an EMBL/GenBank/DDBJ whole genome shotgun (WGS) entry which is preliminary data.</text>
</comment>
<proteinExistence type="predicted"/>
<evidence type="ECO:0000313" key="1">
    <source>
        <dbReference type="EMBL" id="KAJ7520418.1"/>
    </source>
</evidence>
<sequence>MALVLLCTPGHAFHLPHHFTFYATNSCFSSIVSCSCSLAISMSCRHNVFSHSHHLPSTGRVGLWFFVDRPFCSNSHSLCKRQCELKMKRRLRTGSEVCRADASREETGFTDIRPISGAAQTHLDLLEHITSNTSKGEENDSTKPQGTIAEQLAEKYDPDASEMTIPLGTSAAPLRTLTVSQKRNIRRQNYLNEVAKRNDGPFFAAVAAFILLPPAIILGVAVASGYVDILP</sequence>
<evidence type="ECO:0000313" key="2">
    <source>
        <dbReference type="Proteomes" id="UP001162992"/>
    </source>
</evidence>
<dbReference type="EMBL" id="CM055110">
    <property type="protein sequence ID" value="KAJ7520418.1"/>
    <property type="molecule type" value="Genomic_DNA"/>
</dbReference>
<gene>
    <name evidence="1" type="ORF">O6H91_19G005300</name>
</gene>